<dbReference type="SMART" id="SM00717">
    <property type="entry name" value="SANT"/>
    <property type="match status" value="2"/>
</dbReference>
<dbReference type="PROSITE" id="PS51294">
    <property type="entry name" value="HTH_MYB"/>
    <property type="match status" value="2"/>
</dbReference>
<feature type="compositionally biased region" description="Polar residues" evidence="5">
    <location>
        <begin position="351"/>
        <end position="369"/>
    </location>
</feature>
<feature type="domain" description="HTH myb-type" evidence="7">
    <location>
        <begin position="63"/>
        <end position="114"/>
    </location>
</feature>
<dbReference type="PANTHER" id="PTHR46621:SF1">
    <property type="entry name" value="SNRNA-ACTIVATING PROTEIN COMPLEX SUBUNIT 4"/>
    <property type="match status" value="1"/>
</dbReference>
<organism evidence="8 9">
    <name type="scientific">Achlya hypogyna</name>
    <name type="common">Oomycete</name>
    <name type="synonym">Protoachlya hypogyna</name>
    <dbReference type="NCBI Taxonomy" id="1202772"/>
    <lineage>
        <taxon>Eukaryota</taxon>
        <taxon>Sar</taxon>
        <taxon>Stramenopiles</taxon>
        <taxon>Oomycota</taxon>
        <taxon>Saprolegniomycetes</taxon>
        <taxon>Saprolegniales</taxon>
        <taxon>Achlyaceae</taxon>
        <taxon>Achlya</taxon>
    </lineage>
</organism>
<keyword evidence="3" id="KW-0804">Transcription</keyword>
<dbReference type="PROSITE" id="PS50090">
    <property type="entry name" value="MYB_LIKE"/>
    <property type="match status" value="2"/>
</dbReference>
<feature type="compositionally biased region" description="Basic and acidic residues" evidence="5">
    <location>
        <begin position="110"/>
        <end position="125"/>
    </location>
</feature>
<dbReference type="Gene3D" id="1.10.10.60">
    <property type="entry name" value="Homeodomain-like"/>
    <property type="match status" value="2"/>
</dbReference>
<evidence type="ECO:0000313" key="8">
    <source>
        <dbReference type="EMBL" id="OQR98860.1"/>
    </source>
</evidence>
<accession>A0A1V9ZM50</accession>
<gene>
    <name evidence="8" type="ORF">ACHHYP_07740</name>
</gene>
<dbReference type="STRING" id="1202772.A0A1V9ZM50"/>
<evidence type="ECO:0000256" key="5">
    <source>
        <dbReference type="SAM" id="MobiDB-lite"/>
    </source>
</evidence>
<dbReference type="GO" id="GO:0042795">
    <property type="term" value="P:snRNA transcription by RNA polymerase II"/>
    <property type="evidence" value="ECO:0007669"/>
    <property type="project" value="TreeGrafter"/>
</dbReference>
<feature type="region of interest" description="Disordered" evidence="5">
    <location>
        <begin position="349"/>
        <end position="369"/>
    </location>
</feature>
<evidence type="ECO:0000256" key="4">
    <source>
        <dbReference type="ARBA" id="ARBA00023242"/>
    </source>
</evidence>
<name>A0A1V9ZM50_ACHHY</name>
<reference evidence="8 9" key="1">
    <citation type="journal article" date="2014" name="Genome Biol. Evol.">
        <title>The secreted proteins of Achlya hypogyna and Thraustotheca clavata identify the ancestral oomycete secretome and reveal gene acquisitions by horizontal gene transfer.</title>
        <authorList>
            <person name="Misner I."/>
            <person name="Blouin N."/>
            <person name="Leonard G."/>
            <person name="Richards T.A."/>
            <person name="Lane C.E."/>
        </authorList>
    </citation>
    <scope>NUCLEOTIDE SEQUENCE [LARGE SCALE GENOMIC DNA]</scope>
    <source>
        <strain evidence="8 9">ATCC 48635</strain>
    </source>
</reference>
<sequence length="369" mass="40192">MEEVRLDAAALPPAPRSEDKPLDAPVPKPADAVASWLGPPGTASPNSRDDIASYDVGIDANQRRKGNRQPWTKEQIAALEKAVADIGESCGRGKWKMIAARVPGRNDSQCRQRWEDSVKPGRKEGTWSPDEDEALRAAVEKTKGVHWRRWTIVAKDMKQRTAKQCEYRWKNHLAPRAETPEQLPPRSGLDVMMSAVETLRGAKPKALELPRRLPRDSTFHSFLLAPKTPDRPMMIAPHPVQSSTFATPLQSSALLAFGDTGQSSRLMADEAARMKNDLIDALDAAKAALLRATNAAQCQTELFDLTVKCVSALHGDLSSNLARVKAQLASAIPAPQPVAPRAMGPSIVRMESNNLSPRSASDGSPELSN</sequence>
<dbReference type="GO" id="GO:0042796">
    <property type="term" value="P:snRNA transcription by RNA polymerase III"/>
    <property type="evidence" value="ECO:0007669"/>
    <property type="project" value="TreeGrafter"/>
</dbReference>
<evidence type="ECO:0008006" key="10">
    <source>
        <dbReference type="Google" id="ProtNLM"/>
    </source>
</evidence>
<evidence type="ECO:0000256" key="3">
    <source>
        <dbReference type="ARBA" id="ARBA00023163"/>
    </source>
</evidence>
<keyword evidence="4" id="KW-0539">Nucleus</keyword>
<evidence type="ECO:0000256" key="2">
    <source>
        <dbReference type="ARBA" id="ARBA00023125"/>
    </source>
</evidence>
<proteinExistence type="predicted"/>
<feature type="region of interest" description="Disordered" evidence="5">
    <location>
        <begin position="1"/>
        <end position="71"/>
    </location>
</feature>
<dbReference type="EMBL" id="JNBR01000078">
    <property type="protein sequence ID" value="OQR98860.1"/>
    <property type="molecule type" value="Genomic_DNA"/>
</dbReference>
<feature type="domain" description="Myb-like" evidence="6">
    <location>
        <begin position="63"/>
        <end position="118"/>
    </location>
</feature>
<feature type="domain" description="Myb-like" evidence="6">
    <location>
        <begin position="119"/>
        <end position="173"/>
    </location>
</feature>
<evidence type="ECO:0000313" key="9">
    <source>
        <dbReference type="Proteomes" id="UP000243579"/>
    </source>
</evidence>
<dbReference type="Pfam" id="PF00249">
    <property type="entry name" value="Myb_DNA-binding"/>
    <property type="match status" value="2"/>
</dbReference>
<dbReference type="Proteomes" id="UP000243579">
    <property type="component" value="Unassembled WGS sequence"/>
</dbReference>
<feature type="domain" description="HTH myb-type" evidence="7">
    <location>
        <begin position="119"/>
        <end position="177"/>
    </location>
</feature>
<dbReference type="AlphaFoldDB" id="A0A1V9ZM50"/>
<keyword evidence="2" id="KW-0238">DNA-binding</keyword>
<dbReference type="GO" id="GO:0000978">
    <property type="term" value="F:RNA polymerase II cis-regulatory region sequence-specific DNA binding"/>
    <property type="evidence" value="ECO:0007669"/>
    <property type="project" value="TreeGrafter"/>
</dbReference>
<evidence type="ECO:0000256" key="1">
    <source>
        <dbReference type="ARBA" id="ARBA00023015"/>
    </source>
</evidence>
<feature type="region of interest" description="Disordered" evidence="5">
    <location>
        <begin position="110"/>
        <end position="129"/>
    </location>
</feature>
<protein>
    <recommendedName>
        <fullName evidence="10">Myb-like DNA-binding protein</fullName>
    </recommendedName>
</protein>
<dbReference type="OrthoDB" id="2143914at2759"/>
<dbReference type="InterPro" id="IPR009057">
    <property type="entry name" value="Homeodomain-like_sf"/>
</dbReference>
<dbReference type="SUPFAM" id="SSF46689">
    <property type="entry name" value="Homeodomain-like"/>
    <property type="match status" value="1"/>
</dbReference>
<dbReference type="GO" id="GO:0019185">
    <property type="term" value="C:snRNA-activating protein complex"/>
    <property type="evidence" value="ECO:0007669"/>
    <property type="project" value="TreeGrafter"/>
</dbReference>
<keyword evidence="9" id="KW-1185">Reference proteome</keyword>
<dbReference type="InterPro" id="IPR051575">
    <property type="entry name" value="Myb-like_DNA-bd"/>
</dbReference>
<evidence type="ECO:0000259" key="6">
    <source>
        <dbReference type="PROSITE" id="PS50090"/>
    </source>
</evidence>
<dbReference type="GO" id="GO:0001006">
    <property type="term" value="F:RNA polymerase III type 3 promoter sequence-specific DNA binding"/>
    <property type="evidence" value="ECO:0007669"/>
    <property type="project" value="TreeGrafter"/>
</dbReference>
<dbReference type="InterPro" id="IPR017930">
    <property type="entry name" value="Myb_dom"/>
</dbReference>
<dbReference type="CDD" id="cd00167">
    <property type="entry name" value="SANT"/>
    <property type="match status" value="2"/>
</dbReference>
<dbReference type="InterPro" id="IPR001005">
    <property type="entry name" value="SANT/Myb"/>
</dbReference>
<feature type="compositionally biased region" description="Low complexity" evidence="5">
    <location>
        <begin position="23"/>
        <end position="34"/>
    </location>
</feature>
<comment type="caution">
    <text evidence="8">The sequence shown here is derived from an EMBL/GenBank/DDBJ whole genome shotgun (WGS) entry which is preliminary data.</text>
</comment>
<keyword evidence="1" id="KW-0805">Transcription regulation</keyword>
<dbReference type="PANTHER" id="PTHR46621">
    <property type="entry name" value="SNRNA-ACTIVATING PROTEIN COMPLEX SUBUNIT 4"/>
    <property type="match status" value="1"/>
</dbReference>
<evidence type="ECO:0000259" key="7">
    <source>
        <dbReference type="PROSITE" id="PS51294"/>
    </source>
</evidence>